<feature type="transmembrane region" description="Helical" evidence="1">
    <location>
        <begin position="21"/>
        <end position="40"/>
    </location>
</feature>
<dbReference type="EMBL" id="JACXAF010000034">
    <property type="protein sequence ID" value="MBD1391293.1"/>
    <property type="molecule type" value="Genomic_DNA"/>
</dbReference>
<dbReference type="AlphaFoldDB" id="A0A8J6UJY0"/>
<evidence type="ECO:0000313" key="2">
    <source>
        <dbReference type="EMBL" id="MBD1391293.1"/>
    </source>
</evidence>
<feature type="transmembrane region" description="Helical" evidence="1">
    <location>
        <begin position="99"/>
        <end position="120"/>
    </location>
</feature>
<name>A0A8J6UJY0_9GAMM</name>
<comment type="caution">
    <text evidence="2">The sequence shown here is derived from an EMBL/GenBank/DDBJ whole genome shotgun (WGS) entry which is preliminary data.</text>
</comment>
<keyword evidence="1" id="KW-0812">Transmembrane</keyword>
<proteinExistence type="predicted"/>
<keyword evidence="3" id="KW-1185">Reference proteome</keyword>
<keyword evidence="1" id="KW-0472">Membrane</keyword>
<dbReference type="Proteomes" id="UP000638014">
    <property type="component" value="Unassembled WGS sequence"/>
</dbReference>
<dbReference type="RefSeq" id="WP_191146351.1">
    <property type="nucleotide sequence ID" value="NZ_JACXAF010000034.1"/>
</dbReference>
<gene>
    <name evidence="2" type="ORF">IC617_17845</name>
</gene>
<reference evidence="2" key="1">
    <citation type="submission" date="2020-09" db="EMBL/GenBank/DDBJ databases">
        <title>A novel bacterium of genus Neiella, isolated from South China Sea.</title>
        <authorList>
            <person name="Huang H."/>
            <person name="Mo K."/>
            <person name="Hu Y."/>
        </authorList>
    </citation>
    <scope>NUCLEOTIDE SEQUENCE</scope>
    <source>
        <strain evidence="2">HB171785</strain>
    </source>
</reference>
<feature type="transmembrane region" description="Helical" evidence="1">
    <location>
        <begin position="68"/>
        <end position="87"/>
    </location>
</feature>
<organism evidence="2 3">
    <name type="scientific">Neiella litorisoli</name>
    <dbReference type="NCBI Taxonomy" id="2771431"/>
    <lineage>
        <taxon>Bacteria</taxon>
        <taxon>Pseudomonadati</taxon>
        <taxon>Pseudomonadota</taxon>
        <taxon>Gammaproteobacteria</taxon>
        <taxon>Alteromonadales</taxon>
        <taxon>Echinimonadaceae</taxon>
        <taxon>Neiella</taxon>
    </lineage>
</organism>
<evidence type="ECO:0000313" key="3">
    <source>
        <dbReference type="Proteomes" id="UP000638014"/>
    </source>
</evidence>
<evidence type="ECO:0000256" key="1">
    <source>
        <dbReference type="SAM" id="Phobius"/>
    </source>
</evidence>
<accession>A0A8J6UJY0</accession>
<sequence>MVWDGVDRRKGPDWRVRTLQVLAIIAWLLFIGSLLLFHFARPEMNSGIARYYELEIRQFWEPSYTGPLMYFVWSSCVVSLLSLLANRQLSRRADDTRRYNLILLTVITVSFGILLTVKLLGNS</sequence>
<keyword evidence="1" id="KW-1133">Transmembrane helix</keyword>
<protein>
    <submittedName>
        <fullName evidence="2">Uncharacterized protein</fullName>
    </submittedName>
</protein>